<protein>
    <submittedName>
        <fullName evidence="1">Uncharacterized protein</fullName>
    </submittedName>
</protein>
<accession>A0AA39FJA6</accession>
<sequence>MKKPIPNIHHYHLHYYPLFVHSHYSSSNTINAPNKDELKKVHINQLESVGWTNNKLNQVPEPSVYQSASNNPSIFTTFPNYHYNNWNVNSLDRNSDVESKSGILIRLPRTHPITTEQSTEEQEKDSNPLMKFFEKLAYIKNSMFDFTLDSSTEKIETSDDDLSDFFAYSDPNNI</sequence>
<dbReference type="EMBL" id="JAQQBS010000003">
    <property type="protein sequence ID" value="KAK0170642.1"/>
    <property type="molecule type" value="Genomic_DNA"/>
</dbReference>
<gene>
    <name evidence="1" type="ORF">PV328_008469</name>
</gene>
<evidence type="ECO:0000313" key="2">
    <source>
        <dbReference type="Proteomes" id="UP001168990"/>
    </source>
</evidence>
<name>A0AA39FJA6_9HYME</name>
<proteinExistence type="predicted"/>
<organism evidence="1 2">
    <name type="scientific">Microctonus aethiopoides</name>
    <dbReference type="NCBI Taxonomy" id="144406"/>
    <lineage>
        <taxon>Eukaryota</taxon>
        <taxon>Metazoa</taxon>
        <taxon>Ecdysozoa</taxon>
        <taxon>Arthropoda</taxon>
        <taxon>Hexapoda</taxon>
        <taxon>Insecta</taxon>
        <taxon>Pterygota</taxon>
        <taxon>Neoptera</taxon>
        <taxon>Endopterygota</taxon>
        <taxon>Hymenoptera</taxon>
        <taxon>Apocrita</taxon>
        <taxon>Ichneumonoidea</taxon>
        <taxon>Braconidae</taxon>
        <taxon>Euphorinae</taxon>
        <taxon>Microctonus</taxon>
    </lineage>
</organism>
<dbReference type="AlphaFoldDB" id="A0AA39FJA6"/>
<keyword evidence="2" id="KW-1185">Reference proteome</keyword>
<dbReference type="Proteomes" id="UP001168990">
    <property type="component" value="Unassembled WGS sequence"/>
</dbReference>
<reference evidence="1" key="2">
    <citation type="submission" date="2023-03" db="EMBL/GenBank/DDBJ databases">
        <authorList>
            <person name="Inwood S.N."/>
            <person name="Skelly J.G."/>
            <person name="Guhlin J."/>
            <person name="Harrop T.W.R."/>
            <person name="Goldson S.G."/>
            <person name="Dearden P.K."/>
        </authorList>
    </citation>
    <scope>NUCLEOTIDE SEQUENCE</scope>
    <source>
        <strain evidence="1">Irish</strain>
        <tissue evidence="1">Whole body</tissue>
    </source>
</reference>
<reference evidence="1" key="1">
    <citation type="journal article" date="2023" name="bioRxiv">
        <title>Scaffold-level genome assemblies of two parasitoid biocontrol wasps reveal the parthenogenesis mechanism and an associated novel virus.</title>
        <authorList>
            <person name="Inwood S."/>
            <person name="Skelly J."/>
            <person name="Guhlin J."/>
            <person name="Harrop T."/>
            <person name="Goldson S."/>
            <person name="Dearden P."/>
        </authorList>
    </citation>
    <scope>NUCLEOTIDE SEQUENCE</scope>
    <source>
        <strain evidence="1">Irish</strain>
        <tissue evidence="1">Whole body</tissue>
    </source>
</reference>
<evidence type="ECO:0000313" key="1">
    <source>
        <dbReference type="EMBL" id="KAK0170642.1"/>
    </source>
</evidence>
<comment type="caution">
    <text evidence="1">The sequence shown here is derived from an EMBL/GenBank/DDBJ whole genome shotgun (WGS) entry which is preliminary data.</text>
</comment>